<dbReference type="InterPro" id="IPR029044">
    <property type="entry name" value="Nucleotide-diphossugar_trans"/>
</dbReference>
<feature type="domain" description="Nucleotidyl transferase" evidence="1">
    <location>
        <begin position="12"/>
        <end position="128"/>
    </location>
</feature>
<feature type="domain" description="Bacterial sugar transferase" evidence="2">
    <location>
        <begin position="393"/>
        <end position="480"/>
    </location>
</feature>
<evidence type="ECO:0000313" key="4">
    <source>
        <dbReference type="EMBL" id="MBK1643692.1"/>
    </source>
</evidence>
<dbReference type="Gene3D" id="3.90.550.10">
    <property type="entry name" value="Spore Coat Polysaccharide Biosynthesis Protein SpsA, Chain A"/>
    <property type="match status" value="1"/>
</dbReference>
<evidence type="ECO:0000259" key="1">
    <source>
        <dbReference type="Pfam" id="PF00483"/>
    </source>
</evidence>
<dbReference type="Pfam" id="PF00483">
    <property type="entry name" value="NTP_transferase"/>
    <property type="match status" value="1"/>
</dbReference>
<accession>A0A9X0WFF7</accession>
<dbReference type="AlphaFoldDB" id="A0A9X0WFF7"/>
<evidence type="ECO:0000259" key="3">
    <source>
        <dbReference type="Pfam" id="PF24894"/>
    </source>
</evidence>
<dbReference type="InterPro" id="IPR003362">
    <property type="entry name" value="Bact_transf"/>
</dbReference>
<feature type="domain" description="Glucose-1-phosphate adenylyltransferase/Bifunctional protein GlmU-like C-terminal hexapeptide" evidence="3">
    <location>
        <begin position="231"/>
        <end position="293"/>
    </location>
</feature>
<protein>
    <recommendedName>
        <fullName evidence="6">NDP-sugar synthase</fullName>
    </recommendedName>
</protein>
<dbReference type="InterPro" id="IPR056818">
    <property type="entry name" value="GlmU/GlgC-like_hexapep"/>
</dbReference>
<organism evidence="4 5">
    <name type="scientific">Thiocapsa imhoffii</name>
    <dbReference type="NCBI Taxonomy" id="382777"/>
    <lineage>
        <taxon>Bacteria</taxon>
        <taxon>Pseudomonadati</taxon>
        <taxon>Pseudomonadota</taxon>
        <taxon>Gammaproteobacteria</taxon>
        <taxon>Chromatiales</taxon>
        <taxon>Chromatiaceae</taxon>
        <taxon>Thiocapsa</taxon>
    </lineage>
</organism>
<dbReference type="Pfam" id="PF24894">
    <property type="entry name" value="Hexapep_GlmU"/>
    <property type="match status" value="1"/>
</dbReference>
<keyword evidence="5" id="KW-1185">Reference proteome</keyword>
<dbReference type="EMBL" id="NRSD01000002">
    <property type="protein sequence ID" value="MBK1643692.1"/>
    <property type="molecule type" value="Genomic_DNA"/>
</dbReference>
<dbReference type="Pfam" id="PF02397">
    <property type="entry name" value="Bac_transf"/>
    <property type="match status" value="1"/>
</dbReference>
<dbReference type="Gene3D" id="2.160.10.10">
    <property type="entry name" value="Hexapeptide repeat proteins"/>
    <property type="match status" value="1"/>
</dbReference>
<dbReference type="RefSeq" id="WP_200386496.1">
    <property type="nucleotide sequence ID" value="NZ_NRSD01000002.1"/>
</dbReference>
<dbReference type="PANTHER" id="PTHR22572">
    <property type="entry name" value="SUGAR-1-PHOSPHATE GUANYL TRANSFERASE"/>
    <property type="match status" value="1"/>
</dbReference>
<dbReference type="InterPro" id="IPR050486">
    <property type="entry name" value="Mannose-1P_guanyltransferase"/>
</dbReference>
<name>A0A9X0WFF7_9GAMM</name>
<dbReference type="SUPFAM" id="SSF53448">
    <property type="entry name" value="Nucleotide-diphospho-sugar transferases"/>
    <property type="match status" value="1"/>
</dbReference>
<evidence type="ECO:0000313" key="5">
    <source>
        <dbReference type="Proteomes" id="UP001138802"/>
    </source>
</evidence>
<sequence length="495" mass="53530">MDQAVLFADRLGAELMPLTERTSVALLPVVAKPIIEHALESLAKAGVRQVLVVVSPFADAIQQALGDGTRWGLRLRFALSRGEESPTTIIGRLAQDQAPRMPFVALRGDVIHGYDVAGWIATAAGTDADAVWAEADGRSALCGVQRAGELDLAPLSWPPRACTDCADKLAWHLVAKEQVRLLSSLADYHRANLDALAQHLPGLILPGRQAALGLMVGRRSRVSPRSLKQGRSLVGANCRVAPDAELMGEVVISDEVIVDRSATLRACVILPHTYVGELVEIENAIVQANAIIRVDTGAVLQVTDACLLADLQVATMRAGIAEPLNRLLGGLALLLSLPLWPLAVLAAFGNRAQGWRVPVSVRGNKREVDAIGQIRKRDVVIYEWNTSVPILRRLPWLLVVVSGDLRLVGVQPLSPEEVDGLMTDWELTREQAPAGLVGPTQLDVPADAPLEERLMSDVFYARQRRTSRDAHYLVKGLGALFSPRTWKPAGRSSAR</sequence>
<gene>
    <name evidence="4" type="ORF">CKO25_03250</name>
</gene>
<proteinExistence type="predicted"/>
<dbReference type="Proteomes" id="UP001138802">
    <property type="component" value="Unassembled WGS sequence"/>
</dbReference>
<dbReference type="InterPro" id="IPR005835">
    <property type="entry name" value="NTP_transferase_dom"/>
</dbReference>
<comment type="caution">
    <text evidence="4">The sequence shown here is derived from an EMBL/GenBank/DDBJ whole genome shotgun (WGS) entry which is preliminary data.</text>
</comment>
<evidence type="ECO:0008006" key="6">
    <source>
        <dbReference type="Google" id="ProtNLM"/>
    </source>
</evidence>
<evidence type="ECO:0000259" key="2">
    <source>
        <dbReference type="Pfam" id="PF02397"/>
    </source>
</evidence>
<reference evidence="4 5" key="1">
    <citation type="journal article" date="2020" name="Microorganisms">
        <title>Osmotic Adaptation and Compatible Solute Biosynthesis of Phototrophic Bacteria as Revealed from Genome Analyses.</title>
        <authorList>
            <person name="Imhoff J.F."/>
            <person name="Rahn T."/>
            <person name="Kunzel S."/>
            <person name="Keller A."/>
            <person name="Neulinger S.C."/>
        </authorList>
    </citation>
    <scope>NUCLEOTIDE SEQUENCE [LARGE SCALE GENOMIC DNA]</scope>
    <source>
        <strain evidence="4 5">DSM 21303</strain>
    </source>
</reference>